<keyword evidence="19" id="KW-1185">Reference proteome</keyword>
<dbReference type="PANTHER" id="PTHR43340">
    <property type="entry name" value="HYPOXANTHINE-GUANINE PHOSPHORIBOSYLTRANSFERASE"/>
    <property type="match status" value="1"/>
</dbReference>
<keyword evidence="10 16" id="KW-0479">Metal-binding</keyword>
<comment type="pathway">
    <text evidence="4 16">Purine metabolism; IMP biosynthesis via salvage pathway; IMP from hypoxanthine: step 1/1.</text>
</comment>
<evidence type="ECO:0000256" key="15">
    <source>
        <dbReference type="ARBA" id="ARBA00049402"/>
    </source>
</evidence>
<comment type="function">
    <text evidence="2">Purine salvage pathway enzyme that catalyzes the transfer of the ribosyl-5-phosphate group from 5-phospho-alpha-D-ribose 1-diphosphate (PRPP) to the N9 position of the 6-oxopurines hypoxanthine and guanine to form the corresponding ribonucleotides IMP (inosine 5'-monophosphate) and GMP (guanosine 5'-monophosphate), with the release of PPi.</text>
</comment>
<reference evidence="18 19" key="1">
    <citation type="submission" date="2019-04" db="EMBL/GenBank/DDBJ databases">
        <authorList>
            <person name="Embree M."/>
            <person name="Gaffney J.R."/>
        </authorList>
    </citation>
    <scope>NUCLEOTIDE SEQUENCE [LARGE SCALE GENOMIC DNA]</scope>
    <source>
        <strain evidence="18 19">JE7A12</strain>
    </source>
</reference>
<dbReference type="EC" id="2.4.2.8" evidence="16"/>
<dbReference type="OrthoDB" id="9802824at2"/>
<keyword evidence="13 16" id="KW-0460">Magnesium</keyword>
<dbReference type="UniPathway" id="UPA00591">
    <property type="reaction ID" value="UER00648"/>
</dbReference>
<name>A0A4P8XZ35_9FIRM</name>
<evidence type="ECO:0000256" key="7">
    <source>
        <dbReference type="ARBA" id="ARBA00022490"/>
    </source>
</evidence>
<keyword evidence="12 16" id="KW-0547">Nucleotide-binding</keyword>
<proteinExistence type="inferred from homology"/>
<evidence type="ECO:0000313" key="18">
    <source>
        <dbReference type="EMBL" id="QCT07370.1"/>
    </source>
</evidence>
<evidence type="ECO:0000256" key="2">
    <source>
        <dbReference type="ARBA" id="ARBA00002049"/>
    </source>
</evidence>
<comment type="cofactor">
    <cofactor evidence="1 16">
        <name>Mg(2+)</name>
        <dbReference type="ChEBI" id="CHEBI:18420"/>
    </cofactor>
</comment>
<dbReference type="GO" id="GO:0032263">
    <property type="term" value="P:GMP salvage"/>
    <property type="evidence" value="ECO:0007669"/>
    <property type="project" value="TreeGrafter"/>
</dbReference>
<dbReference type="InterPro" id="IPR000836">
    <property type="entry name" value="PRTase_dom"/>
</dbReference>
<dbReference type="EMBL" id="CP039381">
    <property type="protein sequence ID" value="QCT07370.1"/>
    <property type="molecule type" value="Genomic_DNA"/>
</dbReference>
<keyword evidence="8 16" id="KW-0328">Glycosyltransferase</keyword>
<keyword evidence="9 16" id="KW-0808">Transferase</keyword>
<evidence type="ECO:0000256" key="14">
    <source>
        <dbReference type="ARBA" id="ARBA00048811"/>
    </source>
</evidence>
<evidence type="ECO:0000256" key="8">
    <source>
        <dbReference type="ARBA" id="ARBA00022676"/>
    </source>
</evidence>
<dbReference type="GO" id="GO:0000166">
    <property type="term" value="F:nucleotide binding"/>
    <property type="evidence" value="ECO:0007669"/>
    <property type="project" value="UniProtKB-KW"/>
</dbReference>
<dbReference type="GO" id="GO:0005829">
    <property type="term" value="C:cytosol"/>
    <property type="evidence" value="ECO:0007669"/>
    <property type="project" value="TreeGrafter"/>
</dbReference>
<dbReference type="Pfam" id="PF00156">
    <property type="entry name" value="Pribosyltran"/>
    <property type="match status" value="1"/>
</dbReference>
<evidence type="ECO:0000256" key="9">
    <source>
        <dbReference type="ARBA" id="ARBA00022679"/>
    </source>
</evidence>
<dbReference type="InterPro" id="IPR029057">
    <property type="entry name" value="PRTase-like"/>
</dbReference>
<accession>A0A4P8XZ35</accession>
<sequence>MENDIKEVLLTPEQITAIAKDIGTQISKDYKGKNLVLLCLLKGSICFMAELMKYVTIPCVIDFMAVSSYGSGTESSGRVNIVKDMSTPAENMDILIVEDIIDSGNTLSFMLQYFKAKNCASVEIATLLNKPSRRKKEVPVKYSGQEIDDLFVVGFGLDYAEYYRNLPYIGVLKESVYSDTEE</sequence>
<evidence type="ECO:0000259" key="17">
    <source>
        <dbReference type="Pfam" id="PF00156"/>
    </source>
</evidence>
<dbReference type="GO" id="GO:0052657">
    <property type="term" value="F:guanine phosphoribosyltransferase activity"/>
    <property type="evidence" value="ECO:0007669"/>
    <property type="project" value="UniProtKB-ARBA"/>
</dbReference>
<keyword evidence="11 16" id="KW-0660">Purine salvage</keyword>
<comment type="similarity">
    <text evidence="6 16">Belongs to the purine/pyrimidine phosphoribosyltransferase family.</text>
</comment>
<evidence type="ECO:0000256" key="13">
    <source>
        <dbReference type="ARBA" id="ARBA00022842"/>
    </source>
</evidence>
<dbReference type="NCBIfam" id="TIGR01203">
    <property type="entry name" value="HGPRTase"/>
    <property type="match status" value="1"/>
</dbReference>
<dbReference type="GO" id="GO:0004422">
    <property type="term" value="F:hypoxanthine phosphoribosyltransferase activity"/>
    <property type="evidence" value="ECO:0007669"/>
    <property type="project" value="InterPro"/>
</dbReference>
<dbReference type="GO" id="GO:0006166">
    <property type="term" value="P:purine ribonucleoside salvage"/>
    <property type="evidence" value="ECO:0007669"/>
    <property type="project" value="UniProtKB-KW"/>
</dbReference>
<keyword evidence="7 16" id="KW-0963">Cytoplasm</keyword>
<evidence type="ECO:0000256" key="5">
    <source>
        <dbReference type="ARBA" id="ARBA00004676"/>
    </source>
</evidence>
<gene>
    <name evidence="18" type="primary">hpt</name>
    <name evidence="18" type="ORF">E5Z56_08375</name>
</gene>
<dbReference type="GO" id="GO:0046100">
    <property type="term" value="P:hypoxanthine metabolic process"/>
    <property type="evidence" value="ECO:0007669"/>
    <property type="project" value="TreeGrafter"/>
</dbReference>
<evidence type="ECO:0000256" key="12">
    <source>
        <dbReference type="ARBA" id="ARBA00022741"/>
    </source>
</evidence>
<dbReference type="SUPFAM" id="SSF53271">
    <property type="entry name" value="PRTase-like"/>
    <property type="match status" value="1"/>
</dbReference>
<evidence type="ECO:0000313" key="19">
    <source>
        <dbReference type="Proteomes" id="UP000301475"/>
    </source>
</evidence>
<dbReference type="GO" id="GO:0006178">
    <property type="term" value="P:guanine salvage"/>
    <property type="evidence" value="ECO:0007669"/>
    <property type="project" value="TreeGrafter"/>
</dbReference>
<evidence type="ECO:0000256" key="6">
    <source>
        <dbReference type="ARBA" id="ARBA00008391"/>
    </source>
</evidence>
<dbReference type="GO" id="GO:0032264">
    <property type="term" value="P:IMP salvage"/>
    <property type="evidence" value="ECO:0007669"/>
    <property type="project" value="UniProtKB-UniPathway"/>
</dbReference>
<comment type="pathway">
    <text evidence="5">Purine metabolism; GMP biosynthesis via salvage pathway; GMP from guanine: step 1/1.</text>
</comment>
<dbReference type="FunFam" id="3.40.50.2020:FF:000006">
    <property type="entry name" value="Hypoxanthine phosphoribosyltransferase"/>
    <property type="match status" value="1"/>
</dbReference>
<dbReference type="InterPro" id="IPR005904">
    <property type="entry name" value="Hxn_phspho_trans"/>
</dbReference>
<dbReference type="Proteomes" id="UP000301475">
    <property type="component" value="Chromosome"/>
</dbReference>
<evidence type="ECO:0000256" key="3">
    <source>
        <dbReference type="ARBA" id="ARBA00004496"/>
    </source>
</evidence>
<evidence type="ECO:0000256" key="16">
    <source>
        <dbReference type="RuleBase" id="RU364099"/>
    </source>
</evidence>
<feature type="domain" description="Phosphoribosyltransferase" evidence="17">
    <location>
        <begin position="14"/>
        <end position="159"/>
    </location>
</feature>
<evidence type="ECO:0000256" key="11">
    <source>
        <dbReference type="ARBA" id="ARBA00022726"/>
    </source>
</evidence>
<dbReference type="CDD" id="cd06223">
    <property type="entry name" value="PRTases_typeI"/>
    <property type="match status" value="1"/>
</dbReference>
<comment type="catalytic activity">
    <reaction evidence="15">
        <text>IMP + diphosphate = hypoxanthine + 5-phospho-alpha-D-ribose 1-diphosphate</text>
        <dbReference type="Rhea" id="RHEA:17973"/>
        <dbReference type="ChEBI" id="CHEBI:17368"/>
        <dbReference type="ChEBI" id="CHEBI:33019"/>
        <dbReference type="ChEBI" id="CHEBI:58017"/>
        <dbReference type="ChEBI" id="CHEBI:58053"/>
        <dbReference type="EC" id="2.4.2.8"/>
    </reaction>
    <physiologicalReaction direction="right-to-left" evidence="15">
        <dbReference type="Rhea" id="RHEA:17975"/>
    </physiologicalReaction>
</comment>
<dbReference type="RefSeq" id="WP_022504770.1">
    <property type="nucleotide sequence ID" value="NZ_CP039381.1"/>
</dbReference>
<dbReference type="GO" id="GO:0000287">
    <property type="term" value="F:magnesium ion binding"/>
    <property type="evidence" value="ECO:0007669"/>
    <property type="project" value="TreeGrafter"/>
</dbReference>
<evidence type="ECO:0000256" key="4">
    <source>
        <dbReference type="ARBA" id="ARBA00004669"/>
    </source>
</evidence>
<protein>
    <recommendedName>
        <fullName evidence="16">Hypoxanthine phosphoribosyltransferase</fullName>
        <ecNumber evidence="16">2.4.2.8</ecNumber>
    </recommendedName>
</protein>
<dbReference type="InterPro" id="IPR050408">
    <property type="entry name" value="HGPRT"/>
</dbReference>
<dbReference type="AlphaFoldDB" id="A0A4P8XZ35"/>
<dbReference type="Gene3D" id="3.40.50.2020">
    <property type="match status" value="1"/>
</dbReference>
<comment type="catalytic activity">
    <reaction evidence="14">
        <text>GMP + diphosphate = guanine + 5-phospho-alpha-D-ribose 1-diphosphate</text>
        <dbReference type="Rhea" id="RHEA:25424"/>
        <dbReference type="ChEBI" id="CHEBI:16235"/>
        <dbReference type="ChEBI" id="CHEBI:33019"/>
        <dbReference type="ChEBI" id="CHEBI:58017"/>
        <dbReference type="ChEBI" id="CHEBI:58115"/>
        <dbReference type="EC" id="2.4.2.8"/>
    </reaction>
    <physiologicalReaction direction="right-to-left" evidence="14">
        <dbReference type="Rhea" id="RHEA:25426"/>
    </physiologicalReaction>
</comment>
<dbReference type="KEGG" id="ruj:E5Z56_08375"/>
<dbReference type="PANTHER" id="PTHR43340:SF1">
    <property type="entry name" value="HYPOXANTHINE PHOSPHORIBOSYLTRANSFERASE"/>
    <property type="match status" value="1"/>
</dbReference>
<organism evidence="18 19">
    <name type="scientific">Ruminococcus bovis</name>
    <dbReference type="NCBI Taxonomy" id="2564099"/>
    <lineage>
        <taxon>Bacteria</taxon>
        <taxon>Bacillati</taxon>
        <taxon>Bacillota</taxon>
        <taxon>Clostridia</taxon>
        <taxon>Eubacteriales</taxon>
        <taxon>Oscillospiraceae</taxon>
        <taxon>Ruminococcus</taxon>
    </lineage>
</organism>
<evidence type="ECO:0000256" key="1">
    <source>
        <dbReference type="ARBA" id="ARBA00001946"/>
    </source>
</evidence>
<evidence type="ECO:0000256" key="10">
    <source>
        <dbReference type="ARBA" id="ARBA00022723"/>
    </source>
</evidence>
<comment type="subcellular location">
    <subcellularLocation>
        <location evidence="3 16">Cytoplasm</location>
    </subcellularLocation>
</comment>